<dbReference type="Proteomes" id="UP000823900">
    <property type="component" value="Unassembled WGS sequence"/>
</dbReference>
<evidence type="ECO:0000313" key="2">
    <source>
        <dbReference type="EMBL" id="HJA72434.1"/>
    </source>
</evidence>
<evidence type="ECO:0008006" key="4">
    <source>
        <dbReference type="Google" id="ProtNLM"/>
    </source>
</evidence>
<keyword evidence="1" id="KW-0732">Signal</keyword>
<dbReference type="PROSITE" id="PS51257">
    <property type="entry name" value="PROKAR_LIPOPROTEIN"/>
    <property type="match status" value="1"/>
</dbReference>
<accession>A0A9D2HL41</accession>
<gene>
    <name evidence="2" type="ORF">IAA07_12830</name>
</gene>
<evidence type="ECO:0000256" key="1">
    <source>
        <dbReference type="SAM" id="SignalP"/>
    </source>
</evidence>
<dbReference type="EMBL" id="DWZA01000104">
    <property type="protein sequence ID" value="HJA72434.1"/>
    <property type="molecule type" value="Genomic_DNA"/>
</dbReference>
<dbReference type="AlphaFoldDB" id="A0A9D2HL41"/>
<feature type="signal peptide" evidence="1">
    <location>
        <begin position="1"/>
        <end position="21"/>
    </location>
</feature>
<reference evidence="2" key="2">
    <citation type="submission" date="2021-04" db="EMBL/GenBank/DDBJ databases">
        <authorList>
            <person name="Gilroy R."/>
        </authorList>
    </citation>
    <scope>NUCLEOTIDE SEQUENCE</scope>
    <source>
        <strain evidence="2">CHK178-16964</strain>
    </source>
</reference>
<evidence type="ECO:0000313" key="3">
    <source>
        <dbReference type="Proteomes" id="UP000823900"/>
    </source>
</evidence>
<protein>
    <recommendedName>
        <fullName evidence="4">Lipoprotein</fullName>
    </recommendedName>
</protein>
<sequence>MKQRYVCLLFSLIIMLAGCSAIPHKETDIREPEYDLTLESTVEQEDCFVCGSPPGGLLDYYYKFDSIGIIYWPVLTVIDTGVRTYDDNGNETLGGDSSGTRISSFGEGNGSIVYNPWPERGISEAKIYLGDADGLDCESLTEQLCQSCLDKVCGFYTGHVNSDDGAYLASTRYALIDFATGELYTLSNPYRGYSIRDYIVRYDFDEQGDNGKYIDLLVVYAPERM</sequence>
<reference evidence="2" key="1">
    <citation type="journal article" date="2021" name="PeerJ">
        <title>Extensive microbial diversity within the chicken gut microbiome revealed by metagenomics and culture.</title>
        <authorList>
            <person name="Gilroy R."/>
            <person name="Ravi A."/>
            <person name="Getino M."/>
            <person name="Pursley I."/>
            <person name="Horton D.L."/>
            <person name="Alikhan N.F."/>
            <person name="Baker D."/>
            <person name="Gharbi K."/>
            <person name="Hall N."/>
            <person name="Watson M."/>
            <person name="Adriaenssens E.M."/>
            <person name="Foster-Nyarko E."/>
            <person name="Jarju S."/>
            <person name="Secka A."/>
            <person name="Antonio M."/>
            <person name="Oren A."/>
            <person name="Chaudhuri R.R."/>
            <person name="La Ragione R."/>
            <person name="Hildebrand F."/>
            <person name="Pallen M.J."/>
        </authorList>
    </citation>
    <scope>NUCLEOTIDE SEQUENCE</scope>
    <source>
        <strain evidence="2">CHK178-16964</strain>
    </source>
</reference>
<feature type="chain" id="PRO_5039688285" description="Lipoprotein" evidence="1">
    <location>
        <begin position="22"/>
        <end position="225"/>
    </location>
</feature>
<comment type="caution">
    <text evidence="2">The sequence shown here is derived from an EMBL/GenBank/DDBJ whole genome shotgun (WGS) entry which is preliminary data.</text>
</comment>
<organism evidence="2 3">
    <name type="scientific">Candidatus Lachnoclostridium stercoravium</name>
    <dbReference type="NCBI Taxonomy" id="2838633"/>
    <lineage>
        <taxon>Bacteria</taxon>
        <taxon>Bacillati</taxon>
        <taxon>Bacillota</taxon>
        <taxon>Clostridia</taxon>
        <taxon>Lachnospirales</taxon>
        <taxon>Lachnospiraceae</taxon>
    </lineage>
</organism>
<name>A0A9D2HL41_9FIRM</name>
<proteinExistence type="predicted"/>